<feature type="region of interest" description="Disordered" evidence="7">
    <location>
        <begin position="477"/>
        <end position="527"/>
    </location>
</feature>
<sequence length="527" mass="57984">MSYGRQRGGRWGMNFISPSGPHTSLSTSRLSEEGPGDYFRSGYSSSALASDVTRSGGAAVPPPSSLSRKTRGYSDPNEVLTKHGTMIPTHSVSSSRAFANLGRKRVTDEDDYFLDEDEQPNTEYQPAPGSPGAVKKGDDEKGDSDDSEDPLDKFMENIEQEVRTLDAPNYGAKKPVKGSAKGVRDDIEQEDELESYIRFMEENPHIGLNADEDEEVYEYDADGNIIGTEKKMIDPLPPVDHSMINYPPFAKNFYVEHKDIAELSESQVEELREKLGLRVSGPSPLRPVCAFAHLGFDELLMEAIRKAGFTKPTPIQAQAVPVALAGRDVIGIGKTGSGKTAAFLWPMIIHVMDQANEDITQIVEVFDKIDQKWDWLTQNLVRLTTGCVGQSVSRPSYGFEPRARPGLGLSDMDHGDTQTHVASHNVRAPREASDGSRSSGMQSDRLSALKSAFSAQYSRRFVSAGVEASKYTHPELLKPATHDEPGEDFAAPQPATQPQPPPQPAPTYRLTEVKSNTEVKKKRSRWD</sequence>
<dbReference type="Gene3D" id="3.40.50.300">
    <property type="entry name" value="P-loop containing nucleotide triphosphate hydrolases"/>
    <property type="match status" value="1"/>
</dbReference>
<dbReference type="SUPFAM" id="SSF52540">
    <property type="entry name" value="P-loop containing nucleoside triphosphate hydrolases"/>
    <property type="match status" value="1"/>
</dbReference>
<keyword evidence="10" id="KW-1185">Reference proteome</keyword>
<dbReference type="InterPro" id="IPR027417">
    <property type="entry name" value="P-loop_NTPase"/>
</dbReference>
<organism evidence="9 10">
    <name type="scientific">Fasciola gigantica</name>
    <name type="common">Giant liver fluke</name>
    <dbReference type="NCBI Taxonomy" id="46835"/>
    <lineage>
        <taxon>Eukaryota</taxon>
        <taxon>Metazoa</taxon>
        <taxon>Spiralia</taxon>
        <taxon>Lophotrochozoa</taxon>
        <taxon>Platyhelminthes</taxon>
        <taxon>Trematoda</taxon>
        <taxon>Digenea</taxon>
        <taxon>Plagiorchiida</taxon>
        <taxon>Echinostomata</taxon>
        <taxon>Echinostomatoidea</taxon>
        <taxon>Fasciolidae</taxon>
        <taxon>Fasciola</taxon>
    </lineage>
</organism>
<evidence type="ECO:0000313" key="10">
    <source>
        <dbReference type="Proteomes" id="UP000316759"/>
    </source>
</evidence>
<feature type="compositionally biased region" description="Basic and acidic residues" evidence="7">
    <location>
        <begin position="511"/>
        <end position="527"/>
    </location>
</feature>
<evidence type="ECO:0000256" key="7">
    <source>
        <dbReference type="SAM" id="MobiDB-lite"/>
    </source>
</evidence>
<evidence type="ECO:0000256" key="4">
    <source>
        <dbReference type="ARBA" id="ARBA00022806"/>
    </source>
</evidence>
<name>A0A504Z4P6_FASGI</name>
<keyword evidence="4 9" id="KW-0347">Helicase</keyword>
<dbReference type="GO" id="GO:0003676">
    <property type="term" value="F:nucleic acid binding"/>
    <property type="evidence" value="ECO:0007669"/>
    <property type="project" value="InterPro"/>
</dbReference>
<dbReference type="GO" id="GO:0003724">
    <property type="term" value="F:RNA helicase activity"/>
    <property type="evidence" value="ECO:0007669"/>
    <property type="project" value="UniProtKB-EC"/>
</dbReference>
<feature type="region of interest" description="Disordered" evidence="7">
    <location>
        <begin position="1"/>
        <end position="151"/>
    </location>
</feature>
<evidence type="ECO:0000313" key="9">
    <source>
        <dbReference type="EMBL" id="TPP67726.1"/>
    </source>
</evidence>
<dbReference type="InterPro" id="IPR011545">
    <property type="entry name" value="DEAD/DEAH_box_helicase_dom"/>
</dbReference>
<dbReference type="EC" id="3.6.4.13" evidence="1"/>
<feature type="compositionally biased region" description="Acidic residues" evidence="7">
    <location>
        <begin position="140"/>
        <end position="149"/>
    </location>
</feature>
<accession>A0A504Z4P6</accession>
<evidence type="ECO:0000256" key="5">
    <source>
        <dbReference type="ARBA" id="ARBA00022840"/>
    </source>
</evidence>
<dbReference type="AlphaFoldDB" id="A0A504Z4P6"/>
<dbReference type="Pfam" id="PF00270">
    <property type="entry name" value="DEAD"/>
    <property type="match status" value="1"/>
</dbReference>
<dbReference type="PANTHER" id="PTHR47958">
    <property type="entry name" value="ATP-DEPENDENT RNA HELICASE DBP3"/>
    <property type="match status" value="1"/>
</dbReference>
<evidence type="ECO:0000259" key="8">
    <source>
        <dbReference type="PROSITE" id="PS51195"/>
    </source>
</evidence>
<protein>
    <recommendedName>
        <fullName evidence="1">RNA helicase</fullName>
        <ecNumber evidence="1">3.6.4.13</ecNumber>
    </recommendedName>
</protein>
<feature type="region of interest" description="Disordered" evidence="7">
    <location>
        <begin position="399"/>
        <end position="443"/>
    </location>
</feature>
<evidence type="ECO:0000256" key="2">
    <source>
        <dbReference type="ARBA" id="ARBA00022741"/>
    </source>
</evidence>
<evidence type="ECO:0000256" key="3">
    <source>
        <dbReference type="ARBA" id="ARBA00022801"/>
    </source>
</evidence>
<evidence type="ECO:0000256" key="6">
    <source>
        <dbReference type="PROSITE-ProRule" id="PRU00552"/>
    </source>
</evidence>
<feature type="compositionally biased region" description="Polar residues" evidence="7">
    <location>
        <begin position="88"/>
        <end position="97"/>
    </location>
</feature>
<comment type="caution">
    <text evidence="9">The sequence shown here is derived from an EMBL/GenBank/DDBJ whole genome shotgun (WGS) entry which is preliminary data.</text>
</comment>
<dbReference type="GO" id="GO:0016787">
    <property type="term" value="F:hydrolase activity"/>
    <property type="evidence" value="ECO:0007669"/>
    <property type="project" value="UniProtKB-KW"/>
</dbReference>
<feature type="compositionally biased region" description="Polar residues" evidence="7">
    <location>
        <begin position="16"/>
        <end position="29"/>
    </location>
</feature>
<dbReference type="EMBL" id="SUNJ01000346">
    <property type="protein sequence ID" value="TPP67726.1"/>
    <property type="molecule type" value="Genomic_DNA"/>
</dbReference>
<dbReference type="Proteomes" id="UP000316759">
    <property type="component" value="Unassembled WGS sequence"/>
</dbReference>
<evidence type="ECO:0000256" key="1">
    <source>
        <dbReference type="ARBA" id="ARBA00012552"/>
    </source>
</evidence>
<feature type="compositionally biased region" description="Acidic residues" evidence="7">
    <location>
        <begin position="108"/>
        <end position="120"/>
    </location>
</feature>
<keyword evidence="3" id="KW-0378">Hydrolase</keyword>
<dbReference type="GO" id="GO:0005524">
    <property type="term" value="F:ATP binding"/>
    <property type="evidence" value="ECO:0007669"/>
    <property type="project" value="UniProtKB-KW"/>
</dbReference>
<dbReference type="InterPro" id="IPR014014">
    <property type="entry name" value="RNA_helicase_DEAD_Q_motif"/>
</dbReference>
<keyword evidence="5" id="KW-0067">ATP-binding</keyword>
<dbReference type="STRING" id="46835.A0A504Z4P6"/>
<proteinExistence type="predicted"/>
<feature type="compositionally biased region" description="Pro residues" evidence="7">
    <location>
        <begin position="495"/>
        <end position="505"/>
    </location>
</feature>
<keyword evidence="2" id="KW-0547">Nucleotide-binding</keyword>
<dbReference type="PROSITE" id="PS51195">
    <property type="entry name" value="Q_MOTIF"/>
    <property type="match status" value="1"/>
</dbReference>
<gene>
    <name evidence="9" type="ORF">FGIG_04803</name>
</gene>
<feature type="short sequence motif" description="Q motif" evidence="6">
    <location>
        <begin position="289"/>
        <end position="317"/>
    </location>
</feature>
<reference evidence="9 10" key="1">
    <citation type="submission" date="2019-04" db="EMBL/GenBank/DDBJ databases">
        <title>Annotation for the trematode Fasciola gigantica.</title>
        <authorList>
            <person name="Choi Y.-J."/>
        </authorList>
    </citation>
    <scope>NUCLEOTIDE SEQUENCE [LARGE SCALE GENOMIC DNA]</scope>
    <source>
        <strain evidence="9">Uganda_cow_1</strain>
    </source>
</reference>
<feature type="domain" description="DEAD-box RNA helicase Q" evidence="8">
    <location>
        <begin position="289"/>
        <end position="317"/>
    </location>
</feature>
<dbReference type="OrthoDB" id="196131at2759"/>